<keyword evidence="2" id="KW-1003">Cell membrane</keyword>
<evidence type="ECO:0000259" key="9">
    <source>
        <dbReference type="Pfam" id="PF12704"/>
    </source>
</evidence>
<name>A0ABS6MCW1_9GAMM</name>
<feature type="transmembrane region" description="Helical" evidence="7">
    <location>
        <begin position="362"/>
        <end position="381"/>
    </location>
</feature>
<keyword evidence="5 7" id="KW-0472">Membrane</keyword>
<proteinExistence type="inferred from homology"/>
<evidence type="ECO:0000256" key="7">
    <source>
        <dbReference type="SAM" id="Phobius"/>
    </source>
</evidence>
<dbReference type="PANTHER" id="PTHR30572:SF4">
    <property type="entry name" value="ABC TRANSPORTER PERMEASE YTRF"/>
    <property type="match status" value="1"/>
</dbReference>
<dbReference type="Pfam" id="PF12704">
    <property type="entry name" value="MacB_PCD"/>
    <property type="match status" value="1"/>
</dbReference>
<feature type="domain" description="MacB-like periplasmic core" evidence="9">
    <location>
        <begin position="21"/>
        <end position="241"/>
    </location>
</feature>
<evidence type="ECO:0000256" key="6">
    <source>
        <dbReference type="ARBA" id="ARBA00038076"/>
    </source>
</evidence>
<keyword evidence="11" id="KW-1185">Reference proteome</keyword>
<dbReference type="RefSeq" id="WP_217335537.1">
    <property type="nucleotide sequence ID" value="NZ_JAHQZT010000016.1"/>
</dbReference>
<keyword evidence="3 7" id="KW-0812">Transmembrane</keyword>
<dbReference type="PANTHER" id="PTHR30572">
    <property type="entry name" value="MEMBRANE COMPONENT OF TRANSPORTER-RELATED"/>
    <property type="match status" value="1"/>
</dbReference>
<reference evidence="10 11" key="1">
    <citation type="submission" date="2021-06" db="EMBL/GenBank/DDBJ databases">
        <title>Bacterium isolated from marine sediment.</title>
        <authorList>
            <person name="Zhu K.-L."/>
            <person name="Du Z.-J."/>
            <person name="Liang Q.-Y."/>
        </authorList>
    </citation>
    <scope>NUCLEOTIDE SEQUENCE [LARGE SCALE GENOMIC DNA]</scope>
    <source>
        <strain evidence="10 11">A346</strain>
    </source>
</reference>
<dbReference type="InterPro" id="IPR050250">
    <property type="entry name" value="Macrolide_Exporter_MacB"/>
</dbReference>
<dbReference type="EMBL" id="JAHQZT010000016">
    <property type="protein sequence ID" value="MBV0934133.1"/>
    <property type="molecule type" value="Genomic_DNA"/>
</dbReference>
<feature type="transmembrane region" description="Helical" evidence="7">
    <location>
        <begin position="267"/>
        <end position="295"/>
    </location>
</feature>
<evidence type="ECO:0000256" key="5">
    <source>
        <dbReference type="ARBA" id="ARBA00023136"/>
    </source>
</evidence>
<comment type="caution">
    <text evidence="10">The sequence shown here is derived from an EMBL/GenBank/DDBJ whole genome shotgun (WGS) entry which is preliminary data.</text>
</comment>
<evidence type="ECO:0000313" key="10">
    <source>
        <dbReference type="EMBL" id="MBV0934133.1"/>
    </source>
</evidence>
<gene>
    <name evidence="10" type="ORF">KTN04_12360</name>
</gene>
<keyword evidence="4 7" id="KW-1133">Transmembrane helix</keyword>
<comment type="similarity">
    <text evidence="6">Belongs to the ABC-4 integral membrane protein family.</text>
</comment>
<evidence type="ECO:0000259" key="8">
    <source>
        <dbReference type="Pfam" id="PF02687"/>
    </source>
</evidence>
<protein>
    <submittedName>
        <fullName evidence="10">ABC transporter permease</fullName>
    </submittedName>
</protein>
<dbReference type="InterPro" id="IPR025857">
    <property type="entry name" value="MacB_PCD"/>
</dbReference>
<dbReference type="Proteomes" id="UP000755551">
    <property type="component" value="Unassembled WGS sequence"/>
</dbReference>
<feature type="transmembrane region" description="Helical" evidence="7">
    <location>
        <begin position="21"/>
        <end position="42"/>
    </location>
</feature>
<comment type="subcellular location">
    <subcellularLocation>
        <location evidence="1">Cell membrane</location>
        <topology evidence="1">Multi-pass membrane protein</topology>
    </subcellularLocation>
</comment>
<feature type="transmembrane region" description="Helical" evidence="7">
    <location>
        <begin position="326"/>
        <end position="350"/>
    </location>
</feature>
<evidence type="ECO:0000313" key="11">
    <source>
        <dbReference type="Proteomes" id="UP000755551"/>
    </source>
</evidence>
<evidence type="ECO:0000256" key="1">
    <source>
        <dbReference type="ARBA" id="ARBA00004651"/>
    </source>
</evidence>
<accession>A0ABS6MCW1</accession>
<dbReference type="InterPro" id="IPR003838">
    <property type="entry name" value="ABC3_permease_C"/>
</dbReference>
<evidence type="ECO:0000256" key="3">
    <source>
        <dbReference type="ARBA" id="ARBA00022692"/>
    </source>
</evidence>
<sequence>MRSADYLRLTLTSLRASRLRSALTVLGIAIGICAVVLLTTLGEGLRLYVLENFSQFGSRIIAINPGKSQTGGTGGLLASTRPLLVEDAWSLEQLPFVEYVVPVVQGSGAIEYGRRVRYTDIIGAGSDLAPAWRFELAQGRSLPDGRNGYPQPWAVLGHKVKQELFAEQNALGQFIRVGGERYRVVGVMAEKGQMLGFDLDDIVYIPVERALSLFNRPGVMEIDVTYRPGISAHAMAEQVRQRLIARHGVEDFSLITQDEMLKSLDRILAILTVAIGGLGGISLVVGAIGIVTIMVTTVHERRAEIGLLRAIGATRQQVMRLFLGEAVLLALIGGVAGILISGLALGVLALAMPELPIRLDPFYLLLALALSALVGLISGVLPARRAAGLNPVLALQSE</sequence>
<evidence type="ECO:0000256" key="2">
    <source>
        <dbReference type="ARBA" id="ARBA00022475"/>
    </source>
</evidence>
<evidence type="ECO:0000256" key="4">
    <source>
        <dbReference type="ARBA" id="ARBA00022989"/>
    </source>
</evidence>
<feature type="domain" description="ABC3 transporter permease C-terminal" evidence="8">
    <location>
        <begin position="279"/>
        <end position="391"/>
    </location>
</feature>
<dbReference type="Pfam" id="PF02687">
    <property type="entry name" value="FtsX"/>
    <property type="match status" value="1"/>
</dbReference>
<organism evidence="10 11">
    <name type="scientific">Marinobacterium weihaiense</name>
    <dbReference type="NCBI Taxonomy" id="2851016"/>
    <lineage>
        <taxon>Bacteria</taxon>
        <taxon>Pseudomonadati</taxon>
        <taxon>Pseudomonadota</taxon>
        <taxon>Gammaproteobacteria</taxon>
        <taxon>Oceanospirillales</taxon>
        <taxon>Oceanospirillaceae</taxon>
        <taxon>Marinobacterium</taxon>
    </lineage>
</organism>